<proteinExistence type="predicted"/>
<dbReference type="Proteomes" id="UP000219285">
    <property type="component" value="Chromosome"/>
</dbReference>
<dbReference type="KEGG" id="apel:CA267_000630"/>
<sequence>MCILFIAYQQREDYPLIIAANRDEFHARPTQHSHIWHDVPQIFAGRDLQAGGTWMGVTRSGRIAALTNIRESGKNAAEKTTRGRLVKNFLASQCDADSYTQELKSSARQYNGFNLLYGDWRELQVFSNRQGRVQKLDSGIYGLSNDDLNSPWPKVTRGMSALKQYCQKTDFFDEEMLFELLRNKEQAQDEVLPDTGVGYEWEKILSSIYINTPQYGTRSSTLLLIQANGHASWKERTFNSQGEQTHDITAHFQFAS</sequence>
<reference evidence="2" key="1">
    <citation type="submission" date="2014-12" db="EMBL/GenBank/DDBJ databases">
        <title>Complete genome sequence of a multi-drug resistant Klebsiella pneumoniae.</title>
        <authorList>
            <person name="Hua X."/>
            <person name="Chen Q."/>
            <person name="Li X."/>
            <person name="Feng Y."/>
            <person name="Ruan Z."/>
            <person name="Yu Y."/>
        </authorList>
    </citation>
    <scope>NUCLEOTIDE SEQUENCE [LARGE SCALE GENOMIC DNA]</scope>
    <source>
        <strain evidence="2">5.12</strain>
    </source>
</reference>
<protein>
    <submittedName>
        <fullName evidence="1">NRDE family protein</fullName>
    </submittedName>
</protein>
<dbReference type="Pfam" id="PF05742">
    <property type="entry name" value="TANGO2"/>
    <property type="match status" value="1"/>
</dbReference>
<evidence type="ECO:0000313" key="1">
    <source>
        <dbReference type="EMBL" id="QJR79405.1"/>
    </source>
</evidence>
<evidence type="ECO:0000313" key="2">
    <source>
        <dbReference type="Proteomes" id="UP000219285"/>
    </source>
</evidence>
<accession>A0A6M4M9T7</accession>
<dbReference type="PANTHER" id="PTHR17985">
    <property type="entry name" value="SER/THR-RICH PROTEIN T10 IN DGCR REGION"/>
    <property type="match status" value="1"/>
</dbReference>
<dbReference type="PANTHER" id="PTHR17985:SF8">
    <property type="entry name" value="TRANSPORT AND GOLGI ORGANIZATION PROTEIN 2 HOMOLOG"/>
    <property type="match status" value="1"/>
</dbReference>
<dbReference type="EMBL" id="CP052766">
    <property type="protein sequence ID" value="QJR79405.1"/>
    <property type="molecule type" value="Genomic_DNA"/>
</dbReference>
<dbReference type="OrthoDB" id="4380123at2"/>
<keyword evidence="2" id="KW-1185">Reference proteome</keyword>
<name>A0A6M4M9T7_9ALTE</name>
<dbReference type="RefSeq" id="WP_075609264.1">
    <property type="nucleotide sequence ID" value="NZ_CP052766.1"/>
</dbReference>
<dbReference type="AlphaFoldDB" id="A0A6M4M9T7"/>
<reference evidence="1 2" key="2">
    <citation type="submission" date="2020-04" db="EMBL/GenBank/DDBJ databases">
        <title>Complete genome sequence of Alteromonas pelagimontana 5.12T.</title>
        <authorList>
            <person name="Sinha R.K."/>
            <person name="Krishnan K.P."/>
            <person name="Kurian J.P."/>
        </authorList>
    </citation>
    <scope>NUCLEOTIDE SEQUENCE [LARGE SCALE GENOMIC DNA]</scope>
    <source>
        <strain evidence="1 2">5.12</strain>
    </source>
</reference>
<organism evidence="1 2">
    <name type="scientific">Alteromonas pelagimontana</name>
    <dbReference type="NCBI Taxonomy" id="1858656"/>
    <lineage>
        <taxon>Bacteria</taxon>
        <taxon>Pseudomonadati</taxon>
        <taxon>Pseudomonadota</taxon>
        <taxon>Gammaproteobacteria</taxon>
        <taxon>Alteromonadales</taxon>
        <taxon>Alteromonadaceae</taxon>
        <taxon>Alteromonas/Salinimonas group</taxon>
        <taxon>Alteromonas</taxon>
    </lineage>
</organism>
<gene>
    <name evidence="1" type="ORF">CA267_000630</name>
</gene>
<dbReference type="InterPro" id="IPR008551">
    <property type="entry name" value="TANGO2"/>
</dbReference>